<proteinExistence type="predicted"/>
<protein>
    <submittedName>
        <fullName evidence="1">Uncharacterized protein</fullName>
    </submittedName>
</protein>
<organism evidence="1 2">
    <name type="scientific">Paenibacillus polymyxa</name>
    <name type="common">Bacillus polymyxa</name>
    <dbReference type="NCBI Taxonomy" id="1406"/>
    <lineage>
        <taxon>Bacteria</taxon>
        <taxon>Bacillati</taxon>
        <taxon>Bacillota</taxon>
        <taxon>Bacilli</taxon>
        <taxon>Bacillales</taxon>
        <taxon>Paenibacillaceae</taxon>
        <taxon>Paenibacillus</taxon>
    </lineage>
</organism>
<accession>A0A378XZW4</accession>
<name>A0A378XZW4_PAEPO</name>
<evidence type="ECO:0000313" key="1">
    <source>
        <dbReference type="EMBL" id="SUA70394.1"/>
    </source>
</evidence>
<dbReference type="Proteomes" id="UP000254400">
    <property type="component" value="Unassembled WGS sequence"/>
</dbReference>
<gene>
    <name evidence="1" type="ORF">NCTC10343_03266</name>
</gene>
<evidence type="ECO:0000313" key="2">
    <source>
        <dbReference type="Proteomes" id="UP000254400"/>
    </source>
</evidence>
<reference evidence="1 2" key="1">
    <citation type="submission" date="2018-06" db="EMBL/GenBank/DDBJ databases">
        <authorList>
            <consortium name="Pathogen Informatics"/>
            <person name="Doyle S."/>
        </authorList>
    </citation>
    <scope>NUCLEOTIDE SEQUENCE [LARGE SCALE GENOMIC DNA]</scope>
    <source>
        <strain evidence="1 2">NCTC10343</strain>
    </source>
</reference>
<dbReference type="AlphaFoldDB" id="A0A378XZW4"/>
<sequence>MYRCGRLIKGKLFLQTWDGQLISLKVLAQANR</sequence>
<dbReference type="EMBL" id="UGSC01000001">
    <property type="protein sequence ID" value="SUA70394.1"/>
    <property type="molecule type" value="Genomic_DNA"/>
</dbReference>